<reference evidence="3" key="1">
    <citation type="submission" date="2022-11" db="UniProtKB">
        <authorList>
            <consortium name="WormBaseParasite"/>
        </authorList>
    </citation>
    <scope>IDENTIFICATION</scope>
</reference>
<dbReference type="PROSITE" id="PS51114">
    <property type="entry name" value="FBA"/>
    <property type="match status" value="1"/>
</dbReference>
<dbReference type="GO" id="GO:0036503">
    <property type="term" value="P:ERAD pathway"/>
    <property type="evidence" value="ECO:0007669"/>
    <property type="project" value="TreeGrafter"/>
</dbReference>
<dbReference type="GO" id="GO:0005737">
    <property type="term" value="C:cytoplasm"/>
    <property type="evidence" value="ECO:0007669"/>
    <property type="project" value="TreeGrafter"/>
</dbReference>
<proteinExistence type="predicted"/>
<dbReference type="AlphaFoldDB" id="A0A914USL7"/>
<protein>
    <submittedName>
        <fullName evidence="3">FBA domain-containing protein</fullName>
    </submittedName>
</protein>
<name>A0A914USL7_9BILA</name>
<dbReference type="Gene3D" id="2.60.120.260">
    <property type="entry name" value="Galactose-binding domain-like"/>
    <property type="match status" value="1"/>
</dbReference>
<dbReference type="GO" id="GO:0006516">
    <property type="term" value="P:glycoprotein catabolic process"/>
    <property type="evidence" value="ECO:0007669"/>
    <property type="project" value="TreeGrafter"/>
</dbReference>
<dbReference type="InterPro" id="IPR039752">
    <property type="entry name" value="F-box_only"/>
</dbReference>
<dbReference type="WBParaSite" id="PSAMB.scaffold12275size2846.g34755.t1">
    <property type="protein sequence ID" value="PSAMB.scaffold12275size2846.g34755.t1"/>
    <property type="gene ID" value="PSAMB.scaffold12275size2846.g34755"/>
</dbReference>
<dbReference type="SUPFAM" id="SSF81383">
    <property type="entry name" value="F-box domain"/>
    <property type="match status" value="1"/>
</dbReference>
<dbReference type="Pfam" id="PF04300">
    <property type="entry name" value="FBA"/>
    <property type="match status" value="1"/>
</dbReference>
<dbReference type="GO" id="GO:0019005">
    <property type="term" value="C:SCF ubiquitin ligase complex"/>
    <property type="evidence" value="ECO:0007669"/>
    <property type="project" value="TreeGrafter"/>
</dbReference>
<evidence type="ECO:0000259" key="1">
    <source>
        <dbReference type="PROSITE" id="PS51114"/>
    </source>
</evidence>
<dbReference type="InterPro" id="IPR007397">
    <property type="entry name" value="F-box-assoc_dom"/>
</dbReference>
<evidence type="ECO:0000313" key="3">
    <source>
        <dbReference type="WBParaSite" id="PSAMB.scaffold12275size2846.g34755.t1"/>
    </source>
</evidence>
<evidence type="ECO:0000313" key="2">
    <source>
        <dbReference type="Proteomes" id="UP000887566"/>
    </source>
</evidence>
<dbReference type="GO" id="GO:0031146">
    <property type="term" value="P:SCF-dependent proteasomal ubiquitin-dependent protein catabolic process"/>
    <property type="evidence" value="ECO:0007669"/>
    <property type="project" value="TreeGrafter"/>
</dbReference>
<dbReference type="InterPro" id="IPR008979">
    <property type="entry name" value="Galactose-bd-like_sf"/>
</dbReference>
<sequence length="260" mass="29928">MTSGPCLLDDLLVSDDFLREILLRVSDLRTLTYSCPLVSKRWLSLTVDPKFWLEKCEYDDVALPPVHLRKEHAFDYKRILVKRPYNRNLIRNPSGEEELNFWKILKRGGSGWRVESPPVYCDHRDFPIAFATSYAYCLKEQRIDLIAVGVEAYVLDEVKPKIIVSEWMAPREDCGCEYQLSAALGVVDEDGLISDVDERKETVEKPQWSDGQWQKVEIVFSDYPKGTREVVLRGGGKDSQFWNGHYGPKMAKASIMVVFD</sequence>
<organism evidence="2 3">
    <name type="scientific">Plectus sambesii</name>
    <dbReference type="NCBI Taxonomy" id="2011161"/>
    <lineage>
        <taxon>Eukaryota</taxon>
        <taxon>Metazoa</taxon>
        <taxon>Ecdysozoa</taxon>
        <taxon>Nematoda</taxon>
        <taxon>Chromadorea</taxon>
        <taxon>Plectida</taxon>
        <taxon>Plectina</taxon>
        <taxon>Plectoidea</taxon>
        <taxon>Plectidae</taxon>
        <taxon>Plectus</taxon>
    </lineage>
</organism>
<dbReference type="GO" id="GO:0061630">
    <property type="term" value="F:ubiquitin protein ligase activity"/>
    <property type="evidence" value="ECO:0007669"/>
    <property type="project" value="TreeGrafter"/>
</dbReference>
<dbReference type="SUPFAM" id="SSF49785">
    <property type="entry name" value="Galactose-binding domain-like"/>
    <property type="match status" value="1"/>
</dbReference>
<keyword evidence="2" id="KW-1185">Reference proteome</keyword>
<feature type="domain" description="FBA" evidence="1">
    <location>
        <begin position="79"/>
        <end position="259"/>
    </location>
</feature>
<dbReference type="Gene3D" id="1.20.1280.50">
    <property type="match status" value="1"/>
</dbReference>
<dbReference type="SMART" id="SM01198">
    <property type="entry name" value="FBA"/>
    <property type="match status" value="1"/>
</dbReference>
<dbReference type="InterPro" id="IPR036047">
    <property type="entry name" value="F-box-like_dom_sf"/>
</dbReference>
<dbReference type="Proteomes" id="UP000887566">
    <property type="component" value="Unplaced"/>
</dbReference>
<dbReference type="PANTHER" id="PTHR12125">
    <property type="entry name" value="F-BOX ONLY PROTEIN 6-LIKE PROTEIN"/>
    <property type="match status" value="1"/>
</dbReference>
<dbReference type="PANTHER" id="PTHR12125:SF5">
    <property type="entry name" value="F-BOX DOMAIN-CONTAINING PROTEIN"/>
    <property type="match status" value="1"/>
</dbReference>
<accession>A0A914USL7</accession>
<dbReference type="FunFam" id="2.60.120.260:FF:000012">
    <property type="entry name" value="F-box only protein 2"/>
    <property type="match status" value="1"/>
</dbReference>